<dbReference type="Proteomes" id="UP001190640">
    <property type="component" value="Chromosome 9"/>
</dbReference>
<dbReference type="PROSITE" id="PS50041">
    <property type="entry name" value="C_TYPE_LECTIN_2"/>
    <property type="match status" value="1"/>
</dbReference>
<sequence>MERQKMECQKYGQHGHLASILSNHEGELLSRHILNSYPNVESFWIGLRDRLKKGRWRWADSSTSMFKAWEGGAPKSVDASGFCAYLSIHQDFQQWNDAFCNTRMAYICEFEL</sequence>
<organism evidence="3 4">
    <name type="scientific">Eublepharis macularius</name>
    <name type="common">Leopard gecko</name>
    <name type="synonym">Cyrtodactylus macularius</name>
    <dbReference type="NCBI Taxonomy" id="481883"/>
    <lineage>
        <taxon>Eukaryota</taxon>
        <taxon>Metazoa</taxon>
        <taxon>Chordata</taxon>
        <taxon>Craniata</taxon>
        <taxon>Vertebrata</taxon>
        <taxon>Euteleostomi</taxon>
        <taxon>Lepidosauria</taxon>
        <taxon>Squamata</taxon>
        <taxon>Bifurcata</taxon>
        <taxon>Gekkota</taxon>
        <taxon>Eublepharidae</taxon>
        <taxon>Eublepharinae</taxon>
        <taxon>Eublepharis</taxon>
    </lineage>
</organism>
<dbReference type="Gene3D" id="3.10.100.10">
    <property type="entry name" value="Mannose-Binding Protein A, subunit A"/>
    <property type="match status" value="1"/>
</dbReference>
<accession>A0AA97L7F5</accession>
<dbReference type="InterPro" id="IPR016187">
    <property type="entry name" value="CTDL_fold"/>
</dbReference>
<dbReference type="InterPro" id="IPR001304">
    <property type="entry name" value="C-type_lectin-like"/>
</dbReference>
<dbReference type="GeneID" id="129335766"/>
<dbReference type="AlphaFoldDB" id="A0AA97L7F5"/>
<dbReference type="InterPro" id="IPR018378">
    <property type="entry name" value="C-type_lectin_CS"/>
</dbReference>
<evidence type="ECO:0000259" key="2">
    <source>
        <dbReference type="PROSITE" id="PS50041"/>
    </source>
</evidence>
<proteinExistence type="predicted"/>
<dbReference type="InterPro" id="IPR016186">
    <property type="entry name" value="C-type_lectin-like/link_sf"/>
</dbReference>
<feature type="domain" description="C-type lectin" evidence="2">
    <location>
        <begin position="1"/>
        <end position="109"/>
    </location>
</feature>
<dbReference type="SUPFAM" id="SSF56436">
    <property type="entry name" value="C-type lectin-like"/>
    <property type="match status" value="1"/>
</dbReference>
<dbReference type="PROSITE" id="PS00615">
    <property type="entry name" value="C_TYPE_LECTIN_1"/>
    <property type="match status" value="1"/>
</dbReference>
<evidence type="ECO:0000256" key="1">
    <source>
        <dbReference type="ARBA" id="ARBA00023157"/>
    </source>
</evidence>
<dbReference type="SMART" id="SM00034">
    <property type="entry name" value="CLECT"/>
    <property type="match status" value="1"/>
</dbReference>
<evidence type="ECO:0000313" key="3">
    <source>
        <dbReference type="Proteomes" id="UP001190640"/>
    </source>
</evidence>
<protein>
    <submittedName>
        <fullName evidence="4">Regenerating islet-derived protein 4-like</fullName>
    </submittedName>
</protein>
<dbReference type="KEGG" id="emc:129335766"/>
<dbReference type="Pfam" id="PF00059">
    <property type="entry name" value="Lectin_C"/>
    <property type="match status" value="1"/>
</dbReference>
<reference evidence="4" key="1">
    <citation type="submission" date="2025-08" db="UniProtKB">
        <authorList>
            <consortium name="RefSeq"/>
        </authorList>
    </citation>
    <scope>IDENTIFICATION</scope>
    <source>
        <tissue evidence="4">Blood</tissue>
    </source>
</reference>
<keyword evidence="3" id="KW-1185">Reference proteome</keyword>
<keyword evidence="1" id="KW-1015">Disulfide bond</keyword>
<name>A0AA97L7F5_EUBMA</name>
<evidence type="ECO:0000313" key="4">
    <source>
        <dbReference type="RefSeq" id="XP_054844531.1"/>
    </source>
</evidence>
<dbReference type="InterPro" id="IPR050111">
    <property type="entry name" value="C-type_lectin/snaclec_domain"/>
</dbReference>
<dbReference type="PRINTS" id="PR01504">
    <property type="entry name" value="PNCREATITSAP"/>
</dbReference>
<gene>
    <name evidence="4" type="primary">LOC129335766</name>
</gene>
<dbReference type="PANTHER" id="PTHR22803">
    <property type="entry name" value="MANNOSE, PHOSPHOLIPASE, LECTIN RECEPTOR RELATED"/>
    <property type="match status" value="1"/>
</dbReference>
<dbReference type="RefSeq" id="XP_054844531.1">
    <property type="nucleotide sequence ID" value="XM_054988556.1"/>
</dbReference>